<name>A0A9P6VLY7_9HELO</name>
<organism evidence="4 5">
    <name type="scientific">Hyphodiscus hymeniophilus</name>
    <dbReference type="NCBI Taxonomy" id="353542"/>
    <lineage>
        <taxon>Eukaryota</taxon>
        <taxon>Fungi</taxon>
        <taxon>Dikarya</taxon>
        <taxon>Ascomycota</taxon>
        <taxon>Pezizomycotina</taxon>
        <taxon>Leotiomycetes</taxon>
        <taxon>Helotiales</taxon>
        <taxon>Hyphodiscaceae</taxon>
        <taxon>Hyphodiscus</taxon>
    </lineage>
</organism>
<evidence type="ECO:0000256" key="1">
    <source>
        <dbReference type="ARBA" id="ARBA00008072"/>
    </source>
</evidence>
<evidence type="ECO:0000259" key="3">
    <source>
        <dbReference type="Pfam" id="PF00107"/>
    </source>
</evidence>
<dbReference type="PANTHER" id="PTHR45348:SF2">
    <property type="entry name" value="ZINC-TYPE ALCOHOL DEHYDROGENASE-LIKE PROTEIN C2E1P3.01"/>
    <property type="match status" value="1"/>
</dbReference>
<reference evidence="4" key="1">
    <citation type="submission" date="2019-07" db="EMBL/GenBank/DDBJ databases">
        <title>Hyphodiscus hymeniophilus genome sequencing and assembly.</title>
        <authorList>
            <person name="Kramer G."/>
            <person name="Nodwell J."/>
        </authorList>
    </citation>
    <scope>NUCLEOTIDE SEQUENCE</scope>
    <source>
        <strain evidence="4">ATCC 34498</strain>
    </source>
</reference>
<accession>A0A9P6VLY7</accession>
<dbReference type="EMBL" id="VNKQ01000007">
    <property type="protein sequence ID" value="KAG0650020.1"/>
    <property type="molecule type" value="Genomic_DNA"/>
</dbReference>
<dbReference type="Gene3D" id="3.90.180.10">
    <property type="entry name" value="Medium-chain alcohol dehydrogenases, catalytic domain"/>
    <property type="match status" value="2"/>
</dbReference>
<evidence type="ECO:0000256" key="2">
    <source>
        <dbReference type="ARBA" id="ARBA00023002"/>
    </source>
</evidence>
<dbReference type="GO" id="GO:0016651">
    <property type="term" value="F:oxidoreductase activity, acting on NAD(P)H"/>
    <property type="evidence" value="ECO:0007669"/>
    <property type="project" value="InterPro"/>
</dbReference>
<proteinExistence type="inferred from homology"/>
<comment type="caution">
    <text evidence="4">The sequence shown here is derived from an EMBL/GenBank/DDBJ whole genome shotgun (WGS) entry which is preliminary data.</text>
</comment>
<sequence>MATQTALLLTEIGQPLVKGSLPIPEPQESELLIKITAAGLAPLDEKLRDKNAFNIGSRLPAVLSAGIADTEAALYPINTLTSAIALFTNQGLGIPFPGTPESKSFDYASTKLAIIGGGSNTGKLAIQLARIAGVGTIITTASLTSAEELKSLGATHIIARQATDIEQHVRAIVGDDLLYIYETINEDLKLGVSLLSNSKKGTIAHLVGPGPSESLTAQKKFEAKRIAGFSHAIPEFGQMIWKQLPIWLKNGDIKPTSYRIIEGLDVDKVNAALDEYRDGKGGARYHVRV</sequence>
<keyword evidence="5" id="KW-1185">Reference proteome</keyword>
<dbReference type="AlphaFoldDB" id="A0A9P6VLY7"/>
<dbReference type="InterPro" id="IPR013149">
    <property type="entry name" value="ADH-like_C"/>
</dbReference>
<evidence type="ECO:0000313" key="4">
    <source>
        <dbReference type="EMBL" id="KAG0650020.1"/>
    </source>
</evidence>
<dbReference type="OrthoDB" id="9992527at2759"/>
<comment type="similarity">
    <text evidence="1">Belongs to the zinc-containing alcohol dehydrogenase family.</text>
</comment>
<dbReference type="SUPFAM" id="SSF50129">
    <property type="entry name" value="GroES-like"/>
    <property type="match status" value="1"/>
</dbReference>
<keyword evidence="2" id="KW-0560">Oxidoreductase</keyword>
<feature type="domain" description="Alcohol dehydrogenase-like C-terminal" evidence="3">
    <location>
        <begin position="122"/>
        <end position="217"/>
    </location>
</feature>
<protein>
    <submittedName>
        <fullName evidence="4">NAD-dependent alcohol dehydrogenase</fullName>
    </submittedName>
</protein>
<dbReference type="InterPro" id="IPR047122">
    <property type="entry name" value="Trans-enoyl_RdTase-like"/>
</dbReference>
<dbReference type="Proteomes" id="UP000785200">
    <property type="component" value="Unassembled WGS sequence"/>
</dbReference>
<gene>
    <name evidence="4" type="ORF">D0Z07_3897</name>
</gene>
<dbReference type="InterPro" id="IPR011032">
    <property type="entry name" value="GroES-like_sf"/>
</dbReference>
<evidence type="ECO:0000313" key="5">
    <source>
        <dbReference type="Proteomes" id="UP000785200"/>
    </source>
</evidence>
<dbReference type="Gene3D" id="3.40.50.720">
    <property type="entry name" value="NAD(P)-binding Rossmann-like Domain"/>
    <property type="match status" value="1"/>
</dbReference>
<dbReference type="InterPro" id="IPR036291">
    <property type="entry name" value="NAD(P)-bd_dom_sf"/>
</dbReference>
<dbReference type="SUPFAM" id="SSF51735">
    <property type="entry name" value="NAD(P)-binding Rossmann-fold domains"/>
    <property type="match status" value="1"/>
</dbReference>
<dbReference type="Pfam" id="PF00107">
    <property type="entry name" value="ADH_zinc_N"/>
    <property type="match status" value="1"/>
</dbReference>
<dbReference type="PANTHER" id="PTHR45348">
    <property type="entry name" value="HYPOTHETICAL OXIDOREDUCTASE (EUROFUNG)"/>
    <property type="match status" value="1"/>
</dbReference>